<evidence type="ECO:0000256" key="2">
    <source>
        <dbReference type="SAM" id="Phobius"/>
    </source>
</evidence>
<keyword evidence="2" id="KW-0472">Membrane</keyword>
<gene>
    <name evidence="3" type="ORF">DFH08DRAFT_840174</name>
</gene>
<evidence type="ECO:0000313" key="4">
    <source>
        <dbReference type="Proteomes" id="UP001218218"/>
    </source>
</evidence>
<feature type="compositionally biased region" description="Low complexity" evidence="1">
    <location>
        <begin position="64"/>
        <end position="73"/>
    </location>
</feature>
<accession>A0AAD7F4H1</accession>
<keyword evidence="4" id="KW-1185">Reference proteome</keyword>
<dbReference type="AlphaFoldDB" id="A0AAD7F4H1"/>
<evidence type="ECO:0000313" key="3">
    <source>
        <dbReference type="EMBL" id="KAJ7364870.1"/>
    </source>
</evidence>
<proteinExistence type="predicted"/>
<feature type="transmembrane region" description="Helical" evidence="2">
    <location>
        <begin position="20"/>
        <end position="46"/>
    </location>
</feature>
<name>A0AAD7F4H1_9AGAR</name>
<keyword evidence="2" id="KW-1133">Transmembrane helix</keyword>
<keyword evidence="2" id="KW-0812">Transmembrane</keyword>
<dbReference type="Proteomes" id="UP001218218">
    <property type="component" value="Unassembled WGS sequence"/>
</dbReference>
<comment type="caution">
    <text evidence="3">The sequence shown here is derived from an EMBL/GenBank/DDBJ whole genome shotgun (WGS) entry which is preliminary data.</text>
</comment>
<sequence length="73" mass="7548">MCNGIAVFTAGRIRCVNAVAVIFFLASVLLPPPGMTAATFLVLFGLNAGCKTLSSESSSDEQSDGLSWSSMTS</sequence>
<reference evidence="3" key="1">
    <citation type="submission" date="2023-03" db="EMBL/GenBank/DDBJ databases">
        <title>Massive genome expansion in bonnet fungi (Mycena s.s.) driven by repeated elements and novel gene families across ecological guilds.</title>
        <authorList>
            <consortium name="Lawrence Berkeley National Laboratory"/>
            <person name="Harder C.B."/>
            <person name="Miyauchi S."/>
            <person name="Viragh M."/>
            <person name="Kuo A."/>
            <person name="Thoen E."/>
            <person name="Andreopoulos B."/>
            <person name="Lu D."/>
            <person name="Skrede I."/>
            <person name="Drula E."/>
            <person name="Henrissat B."/>
            <person name="Morin E."/>
            <person name="Kohler A."/>
            <person name="Barry K."/>
            <person name="LaButti K."/>
            <person name="Morin E."/>
            <person name="Salamov A."/>
            <person name="Lipzen A."/>
            <person name="Mereny Z."/>
            <person name="Hegedus B."/>
            <person name="Baldrian P."/>
            <person name="Stursova M."/>
            <person name="Weitz H."/>
            <person name="Taylor A."/>
            <person name="Grigoriev I.V."/>
            <person name="Nagy L.G."/>
            <person name="Martin F."/>
            <person name="Kauserud H."/>
        </authorList>
    </citation>
    <scope>NUCLEOTIDE SEQUENCE</scope>
    <source>
        <strain evidence="3">CBHHK002</strain>
    </source>
</reference>
<protein>
    <submittedName>
        <fullName evidence="3">Uncharacterized protein</fullName>
    </submittedName>
</protein>
<feature type="region of interest" description="Disordered" evidence="1">
    <location>
        <begin position="53"/>
        <end position="73"/>
    </location>
</feature>
<evidence type="ECO:0000256" key="1">
    <source>
        <dbReference type="SAM" id="MobiDB-lite"/>
    </source>
</evidence>
<dbReference type="EMBL" id="JARIHO010000003">
    <property type="protein sequence ID" value="KAJ7364870.1"/>
    <property type="molecule type" value="Genomic_DNA"/>
</dbReference>
<organism evidence="3 4">
    <name type="scientific">Mycena albidolilacea</name>
    <dbReference type="NCBI Taxonomy" id="1033008"/>
    <lineage>
        <taxon>Eukaryota</taxon>
        <taxon>Fungi</taxon>
        <taxon>Dikarya</taxon>
        <taxon>Basidiomycota</taxon>
        <taxon>Agaricomycotina</taxon>
        <taxon>Agaricomycetes</taxon>
        <taxon>Agaricomycetidae</taxon>
        <taxon>Agaricales</taxon>
        <taxon>Marasmiineae</taxon>
        <taxon>Mycenaceae</taxon>
        <taxon>Mycena</taxon>
    </lineage>
</organism>